<reference evidence="2" key="1">
    <citation type="journal article" date="2023" name="Front. Plant Sci.">
        <title>Chromosomal-level genome assembly of Melastoma candidum provides insights into trichome evolution.</title>
        <authorList>
            <person name="Zhong Y."/>
            <person name="Wu W."/>
            <person name="Sun C."/>
            <person name="Zou P."/>
            <person name="Liu Y."/>
            <person name="Dai S."/>
            <person name="Zhou R."/>
        </authorList>
    </citation>
    <scope>NUCLEOTIDE SEQUENCE [LARGE SCALE GENOMIC DNA]</scope>
</reference>
<sequence length="379" mass="40679">MEGTTDVMALEVASLKVKPATLGQDGGGDVQLDLANPSAVDGTSALAQGADAGIGVMVPPSFKDVLNGISAAMDLRRPGTSAVPVTAGQLNQEDNIPCCPAFGCGGKLLIPPALEDLGASRWRITLVGYLLGKYAPYAVLRRICLQLWQKKGLVEVGLINKGAIILRFDSDQHLDGIVGKADWHLAGCPLLLRRWQVGMAINEEPTALPCWVRLSFNPANMGTVRVQIEFSAKNGLSKKIEAIDSRGGSRGPNSSPTGNPVGKRPAGYQKTRMRWKRAADTTAKVEGKKEGLPHMKEAVEPAETLEQGNNDDEQSHVSIEGVGRDASDDGEYMPESEHHRPDEEANLMRRNDVLPLQKMTNGALRIEMKATAQVAPEPL</sequence>
<dbReference type="EMBL" id="CM042888">
    <property type="protein sequence ID" value="KAI4324401.1"/>
    <property type="molecule type" value="Genomic_DNA"/>
</dbReference>
<evidence type="ECO:0000313" key="2">
    <source>
        <dbReference type="Proteomes" id="UP001057402"/>
    </source>
</evidence>
<dbReference type="Proteomes" id="UP001057402">
    <property type="component" value="Chromosome 9"/>
</dbReference>
<protein>
    <submittedName>
        <fullName evidence="1">Uncharacterized protein</fullName>
    </submittedName>
</protein>
<accession>A0ACB9MLD0</accession>
<comment type="caution">
    <text evidence="1">The sequence shown here is derived from an EMBL/GenBank/DDBJ whole genome shotgun (WGS) entry which is preliminary data.</text>
</comment>
<organism evidence="1 2">
    <name type="scientific">Melastoma candidum</name>
    <dbReference type="NCBI Taxonomy" id="119954"/>
    <lineage>
        <taxon>Eukaryota</taxon>
        <taxon>Viridiplantae</taxon>
        <taxon>Streptophyta</taxon>
        <taxon>Embryophyta</taxon>
        <taxon>Tracheophyta</taxon>
        <taxon>Spermatophyta</taxon>
        <taxon>Magnoliopsida</taxon>
        <taxon>eudicotyledons</taxon>
        <taxon>Gunneridae</taxon>
        <taxon>Pentapetalae</taxon>
        <taxon>rosids</taxon>
        <taxon>malvids</taxon>
        <taxon>Myrtales</taxon>
        <taxon>Melastomataceae</taxon>
        <taxon>Melastomatoideae</taxon>
        <taxon>Melastomateae</taxon>
        <taxon>Melastoma</taxon>
    </lineage>
</organism>
<keyword evidence="2" id="KW-1185">Reference proteome</keyword>
<gene>
    <name evidence="1" type="ORF">MLD38_029896</name>
</gene>
<evidence type="ECO:0000313" key="1">
    <source>
        <dbReference type="EMBL" id="KAI4324401.1"/>
    </source>
</evidence>
<name>A0ACB9MLD0_9MYRT</name>
<proteinExistence type="predicted"/>